<accession>A0ACB8QL70</accession>
<dbReference type="Proteomes" id="UP000814128">
    <property type="component" value="Unassembled WGS sequence"/>
</dbReference>
<dbReference type="EMBL" id="MU273547">
    <property type="protein sequence ID" value="KAI0032402.1"/>
    <property type="molecule type" value="Genomic_DNA"/>
</dbReference>
<comment type="caution">
    <text evidence="1">The sequence shown here is derived from an EMBL/GenBank/DDBJ whole genome shotgun (WGS) entry which is preliminary data.</text>
</comment>
<proteinExistence type="predicted"/>
<keyword evidence="2" id="KW-1185">Reference proteome</keyword>
<evidence type="ECO:0000313" key="1">
    <source>
        <dbReference type="EMBL" id="KAI0032402.1"/>
    </source>
</evidence>
<evidence type="ECO:0000313" key="2">
    <source>
        <dbReference type="Proteomes" id="UP000814128"/>
    </source>
</evidence>
<gene>
    <name evidence="1" type="ORF">K488DRAFT_70660</name>
</gene>
<sequence>MLAISQAKHDHKSQILGSGLKLYEEGNLGGEDAGVYTGCRCRTIEHILADYRQSVRYTGSECTRNQLVIICKFVYPLIILLAVQPSLVIFVLVLSLFIIVWQIYLLIFTIITFIQPAIEADSMVLTRGCIPGRRWLQDVNWDE</sequence>
<reference evidence="1" key="1">
    <citation type="submission" date="2021-02" db="EMBL/GenBank/DDBJ databases">
        <authorList>
            <consortium name="DOE Joint Genome Institute"/>
            <person name="Ahrendt S."/>
            <person name="Looney B.P."/>
            <person name="Miyauchi S."/>
            <person name="Morin E."/>
            <person name="Drula E."/>
            <person name="Courty P.E."/>
            <person name="Chicoki N."/>
            <person name="Fauchery L."/>
            <person name="Kohler A."/>
            <person name="Kuo A."/>
            <person name="Labutti K."/>
            <person name="Pangilinan J."/>
            <person name="Lipzen A."/>
            <person name="Riley R."/>
            <person name="Andreopoulos W."/>
            <person name="He G."/>
            <person name="Johnson J."/>
            <person name="Barry K.W."/>
            <person name="Grigoriev I.V."/>
            <person name="Nagy L."/>
            <person name="Hibbett D."/>
            <person name="Henrissat B."/>
            <person name="Matheny P.B."/>
            <person name="Labbe J."/>
            <person name="Martin F."/>
        </authorList>
    </citation>
    <scope>NUCLEOTIDE SEQUENCE</scope>
    <source>
        <strain evidence="1">EC-137</strain>
    </source>
</reference>
<organism evidence="1 2">
    <name type="scientific">Vararia minispora EC-137</name>
    <dbReference type="NCBI Taxonomy" id="1314806"/>
    <lineage>
        <taxon>Eukaryota</taxon>
        <taxon>Fungi</taxon>
        <taxon>Dikarya</taxon>
        <taxon>Basidiomycota</taxon>
        <taxon>Agaricomycotina</taxon>
        <taxon>Agaricomycetes</taxon>
        <taxon>Russulales</taxon>
        <taxon>Lachnocladiaceae</taxon>
        <taxon>Vararia</taxon>
    </lineage>
</organism>
<reference evidence="1" key="2">
    <citation type="journal article" date="2022" name="New Phytol.">
        <title>Evolutionary transition to the ectomycorrhizal habit in the genomes of a hyperdiverse lineage of mushroom-forming fungi.</title>
        <authorList>
            <person name="Looney B."/>
            <person name="Miyauchi S."/>
            <person name="Morin E."/>
            <person name="Drula E."/>
            <person name="Courty P.E."/>
            <person name="Kohler A."/>
            <person name="Kuo A."/>
            <person name="LaButti K."/>
            <person name="Pangilinan J."/>
            <person name="Lipzen A."/>
            <person name="Riley R."/>
            <person name="Andreopoulos W."/>
            <person name="He G."/>
            <person name="Johnson J."/>
            <person name="Nolan M."/>
            <person name="Tritt A."/>
            <person name="Barry K.W."/>
            <person name="Grigoriev I.V."/>
            <person name="Nagy L.G."/>
            <person name="Hibbett D."/>
            <person name="Henrissat B."/>
            <person name="Matheny P.B."/>
            <person name="Labbe J."/>
            <person name="Martin F.M."/>
        </authorList>
    </citation>
    <scope>NUCLEOTIDE SEQUENCE</scope>
    <source>
        <strain evidence="1">EC-137</strain>
    </source>
</reference>
<name>A0ACB8QL70_9AGAM</name>
<protein>
    <submittedName>
        <fullName evidence="1">Uncharacterized protein</fullName>
    </submittedName>
</protein>